<comment type="similarity">
    <text evidence="2">Belongs to the SLX4 family.</text>
</comment>
<dbReference type="InterPro" id="IPR018574">
    <property type="entry name" value="Structure-sp_endonuc_su_Slx4"/>
</dbReference>
<comment type="subcellular location">
    <subcellularLocation>
        <location evidence="1">Nucleus</location>
    </subcellularLocation>
</comment>
<proteinExistence type="inferred from homology"/>
<accession>A0ABR4NRV2</accession>
<name>A0ABR4NRV2_9SACH</name>
<evidence type="ECO:0000256" key="3">
    <source>
        <dbReference type="ARBA" id="ARBA00022763"/>
    </source>
</evidence>
<gene>
    <name evidence="9" type="ORF">RNJ44_00689</name>
</gene>
<evidence type="ECO:0000256" key="2">
    <source>
        <dbReference type="ARBA" id="ARBA00006661"/>
    </source>
</evidence>
<evidence type="ECO:0000256" key="5">
    <source>
        <dbReference type="ARBA" id="ARBA00023204"/>
    </source>
</evidence>
<keyword evidence="5" id="KW-0234">DNA repair</keyword>
<feature type="region of interest" description="Disordered" evidence="8">
    <location>
        <begin position="162"/>
        <end position="188"/>
    </location>
</feature>
<sequence length="714" mass="80414">MDFNRAQKNFENFVSGAISNEDLNGSHDSSPIRPSSQNSDNDLNDTQVPDLNFSDNEDMDGSEGALKKDGSYYEAKLNTKDVISDDDIVVTQERKIDNADVVGVIDIADESTHEEEVNDNVFINTQIQGRLDDHEKEQNGNNVLKSFNFEYISEESEPIITKTKNSGINKKNSSSATKKSTTKSSNGKVKRAETLLKLLSGKNSKVKSIINRYQNKNKKQARSNDEKYIEETQSTYNSQEWEQVKDILRTKYVNLKFSKDDIEFENVIKELSFEMDEDGDLWSTSQAVMKADTSQVTNTGPIGSLQTLSQVLDNPVINSDIDNDVNKTDQLQSLHFNEDIDLNTKMAVSNEVSIQSKTETSQDTQETEETVISNDHIIDHDQLETDHNFELPAQSDIFTIYQKSNADDSEIIMTIDSSDEYDNVITFNSDKLKKLYTQESPLKVGSNNEDEAFYARPSLRKHIDSIVDISQSSFNAVNSLISPLKTDADSTKQKSNENIISTERSQPVKMLNLNQVPKLLHETVDKSNNIYQFKLKAHVLNEYENSIRNDAKVDIFEKHKTSNYSSEDSSEEASTYLVKVAITDNLELLSSPTNNSTAELSSQNLTELRQKLTDIGLKPARLKSHIVSSLEAASQIKTVNEKMGISSKNETFLHLTNLVEQDSDLLAKIYCFQPISISELISKLKEQDAFVDFIDESTLKEWADLQGICIRSST</sequence>
<keyword evidence="10" id="KW-1185">Reference proteome</keyword>
<feature type="region of interest" description="Disordered" evidence="8">
    <location>
        <begin position="19"/>
        <end position="67"/>
    </location>
</feature>
<dbReference type="EMBL" id="JBEVYD010000008">
    <property type="protein sequence ID" value="KAL3231050.1"/>
    <property type="molecule type" value="Genomic_DNA"/>
</dbReference>
<keyword evidence="6" id="KW-0539">Nucleus</keyword>
<evidence type="ECO:0000313" key="9">
    <source>
        <dbReference type="EMBL" id="KAL3231050.1"/>
    </source>
</evidence>
<evidence type="ECO:0000256" key="1">
    <source>
        <dbReference type="ARBA" id="ARBA00004123"/>
    </source>
</evidence>
<keyword evidence="4" id="KW-0233">DNA recombination</keyword>
<evidence type="ECO:0000256" key="6">
    <source>
        <dbReference type="ARBA" id="ARBA00023242"/>
    </source>
</evidence>
<feature type="compositionally biased region" description="Polar residues" evidence="8">
    <location>
        <begin position="19"/>
        <end position="49"/>
    </location>
</feature>
<dbReference type="Pfam" id="PF09494">
    <property type="entry name" value="Slx4"/>
    <property type="match status" value="1"/>
</dbReference>
<evidence type="ECO:0000256" key="7">
    <source>
        <dbReference type="ARBA" id="ARBA00029496"/>
    </source>
</evidence>
<comment type="caution">
    <text evidence="9">The sequence shown here is derived from an EMBL/GenBank/DDBJ whole genome shotgun (WGS) entry which is preliminary data.</text>
</comment>
<reference evidence="9 10" key="1">
    <citation type="submission" date="2024-05" db="EMBL/GenBank/DDBJ databases">
        <title>Long read based assembly of the Candida bracarensis genome reveals expanded adhesin content.</title>
        <authorList>
            <person name="Marcet-Houben M."/>
            <person name="Ksiezopolska E."/>
            <person name="Gabaldon T."/>
        </authorList>
    </citation>
    <scope>NUCLEOTIDE SEQUENCE [LARGE SCALE GENOMIC DNA]</scope>
    <source>
        <strain evidence="9 10">CBM6</strain>
    </source>
</reference>
<keyword evidence="3" id="KW-0227">DNA damage</keyword>
<evidence type="ECO:0000256" key="8">
    <source>
        <dbReference type="SAM" id="MobiDB-lite"/>
    </source>
</evidence>
<evidence type="ECO:0000256" key="4">
    <source>
        <dbReference type="ARBA" id="ARBA00023172"/>
    </source>
</evidence>
<feature type="compositionally biased region" description="Low complexity" evidence="8">
    <location>
        <begin position="162"/>
        <end position="187"/>
    </location>
</feature>
<organism evidence="9 10">
    <name type="scientific">Nakaseomyces bracarensis</name>
    <dbReference type="NCBI Taxonomy" id="273131"/>
    <lineage>
        <taxon>Eukaryota</taxon>
        <taxon>Fungi</taxon>
        <taxon>Dikarya</taxon>
        <taxon>Ascomycota</taxon>
        <taxon>Saccharomycotina</taxon>
        <taxon>Saccharomycetes</taxon>
        <taxon>Saccharomycetales</taxon>
        <taxon>Saccharomycetaceae</taxon>
        <taxon>Nakaseomyces</taxon>
    </lineage>
</organism>
<dbReference type="Proteomes" id="UP001623330">
    <property type="component" value="Unassembled WGS sequence"/>
</dbReference>
<evidence type="ECO:0000313" key="10">
    <source>
        <dbReference type="Proteomes" id="UP001623330"/>
    </source>
</evidence>
<protein>
    <recommendedName>
        <fullName evidence="7">Structure-specific endonuclease subunit SLX4</fullName>
    </recommendedName>
</protein>